<gene>
    <name evidence="7" type="ORF">MSLAZ_2069</name>
</gene>
<keyword evidence="2" id="KW-1003">Cell membrane</keyword>
<dbReference type="InterPro" id="IPR050367">
    <property type="entry name" value="APC_superfamily"/>
</dbReference>
<feature type="transmembrane region" description="Helical" evidence="6">
    <location>
        <begin position="33"/>
        <end position="53"/>
    </location>
</feature>
<keyword evidence="8" id="KW-1185">Reference proteome</keyword>
<dbReference type="PIRSF" id="PIRSF006060">
    <property type="entry name" value="AA_transporter"/>
    <property type="match status" value="1"/>
</dbReference>
<evidence type="ECO:0000256" key="2">
    <source>
        <dbReference type="ARBA" id="ARBA00022475"/>
    </source>
</evidence>
<dbReference type="PATRIC" id="fig|1434111.4.peg.2725"/>
<feature type="transmembrane region" description="Helical" evidence="6">
    <location>
        <begin position="116"/>
        <end position="136"/>
    </location>
</feature>
<proteinExistence type="predicted"/>
<evidence type="ECO:0000256" key="5">
    <source>
        <dbReference type="ARBA" id="ARBA00023136"/>
    </source>
</evidence>
<dbReference type="Gene3D" id="1.20.1740.10">
    <property type="entry name" value="Amino acid/polyamine transporter I"/>
    <property type="match status" value="1"/>
</dbReference>
<feature type="transmembrane region" description="Helical" evidence="6">
    <location>
        <begin position="336"/>
        <end position="354"/>
    </location>
</feature>
<feature type="transmembrane region" description="Helical" evidence="6">
    <location>
        <begin position="182"/>
        <end position="204"/>
    </location>
</feature>
<evidence type="ECO:0000313" key="7">
    <source>
        <dbReference type="EMBL" id="AKB75330.1"/>
    </source>
</evidence>
<name>A0A0E3WSS9_9EURY</name>
<feature type="transmembrane region" description="Helical" evidence="6">
    <location>
        <begin position="366"/>
        <end position="385"/>
    </location>
</feature>
<feature type="transmembrane region" description="Helical" evidence="6">
    <location>
        <begin position="267"/>
        <end position="287"/>
    </location>
</feature>
<feature type="transmembrane region" description="Helical" evidence="6">
    <location>
        <begin position="391"/>
        <end position="411"/>
    </location>
</feature>
<feature type="transmembrane region" description="Helical" evidence="6">
    <location>
        <begin position="7"/>
        <end position="27"/>
    </location>
</feature>
<dbReference type="Pfam" id="PF13520">
    <property type="entry name" value="AA_permease_2"/>
    <property type="match status" value="1"/>
</dbReference>
<evidence type="ECO:0000256" key="6">
    <source>
        <dbReference type="SAM" id="Phobius"/>
    </source>
</evidence>
<dbReference type="PANTHER" id="PTHR42770">
    <property type="entry name" value="AMINO ACID TRANSPORTER-RELATED"/>
    <property type="match status" value="1"/>
</dbReference>
<organism evidence="7 8">
    <name type="scientific">Methanosarcina lacustris Z-7289</name>
    <dbReference type="NCBI Taxonomy" id="1434111"/>
    <lineage>
        <taxon>Archaea</taxon>
        <taxon>Methanobacteriati</taxon>
        <taxon>Methanobacteriota</taxon>
        <taxon>Stenosarchaea group</taxon>
        <taxon>Methanomicrobia</taxon>
        <taxon>Methanosarcinales</taxon>
        <taxon>Methanosarcinaceae</taxon>
        <taxon>Methanosarcina</taxon>
    </lineage>
</organism>
<keyword evidence="5 6" id="KW-0472">Membrane</keyword>
<keyword evidence="3 6" id="KW-0812">Transmembrane</keyword>
<dbReference type="GO" id="GO:0005886">
    <property type="term" value="C:plasma membrane"/>
    <property type="evidence" value="ECO:0007669"/>
    <property type="project" value="UniProtKB-SubCell"/>
</dbReference>
<sequence>MGLWAATSIGVGAMVGAGIFSIFGTAARISGNAVYISFIIAGAVALLSTYSYAKMGVRYPSAGGPVEFLLKGFGDGILSGGLNLLLWVGYVFGLALYAKGFSYYAVTFLPAGSAPVWDNVFATAIILVFTTINFVGAKAVGKSELFIVSIKVGILLLFAITGLFYMNPANLSVSAWPTSKNIFFGAGMVFLAYQGFGLITNAAEDMKDPEKNLPRALYLSVGLVIIIYVLVSLAVMGNLSIPEIESAQDYALAAAAKPFLGDIGFKIMALAALFSTSSAINATLYGGANVSYLLAREGELPEFFERKLWNRGTEGLFITSGLVILCANFLKLEGIGMLASASSLIVYVAVNASHLRLLKETGAKSYLIWASLLSSFIFFVVLTYYEFVNSKFTLGLLALTVVSCFVAEWVYRRYSGRVIKERTG</sequence>
<dbReference type="Proteomes" id="UP000033072">
    <property type="component" value="Chromosome"/>
</dbReference>
<dbReference type="PANTHER" id="PTHR42770:SF11">
    <property type="entry name" value="INNER MEMBRANE TRANSPORT PROTEIN YBAT"/>
    <property type="match status" value="1"/>
</dbReference>
<feature type="transmembrane region" description="Helical" evidence="6">
    <location>
        <begin position="308"/>
        <end position="330"/>
    </location>
</feature>
<dbReference type="KEGG" id="mls:MSLAZ_2069"/>
<reference evidence="7 8" key="1">
    <citation type="submission" date="2014-07" db="EMBL/GenBank/DDBJ databases">
        <title>Methanogenic archaea and the global carbon cycle.</title>
        <authorList>
            <person name="Henriksen J.R."/>
            <person name="Luke J."/>
            <person name="Reinhart S."/>
            <person name="Benedict M.N."/>
            <person name="Youngblut N.D."/>
            <person name="Metcalf M.E."/>
            <person name="Whitaker R.J."/>
            <person name="Metcalf W.W."/>
        </authorList>
    </citation>
    <scope>NUCLEOTIDE SEQUENCE [LARGE SCALE GENOMIC DNA]</scope>
    <source>
        <strain evidence="7 8">Z-7289</strain>
    </source>
</reference>
<dbReference type="EMBL" id="CP009515">
    <property type="protein sequence ID" value="AKB75330.1"/>
    <property type="molecule type" value="Genomic_DNA"/>
</dbReference>
<dbReference type="GO" id="GO:0022857">
    <property type="term" value="F:transmembrane transporter activity"/>
    <property type="evidence" value="ECO:0007669"/>
    <property type="project" value="InterPro"/>
</dbReference>
<accession>A0A0E3WSS9</accession>
<feature type="transmembrane region" description="Helical" evidence="6">
    <location>
        <begin position="73"/>
        <end position="96"/>
    </location>
</feature>
<evidence type="ECO:0000256" key="1">
    <source>
        <dbReference type="ARBA" id="ARBA00004651"/>
    </source>
</evidence>
<dbReference type="InterPro" id="IPR002293">
    <property type="entry name" value="AA/rel_permease1"/>
</dbReference>
<protein>
    <submittedName>
        <fullName evidence="7">Amino acid transporter</fullName>
    </submittedName>
</protein>
<dbReference type="HOGENOM" id="CLU_007946_15_2_2"/>
<dbReference type="STRING" id="1434111.MSLAZ_2069"/>
<feature type="transmembrane region" description="Helical" evidence="6">
    <location>
        <begin position="216"/>
        <end position="236"/>
    </location>
</feature>
<dbReference type="AlphaFoldDB" id="A0A0E3WSS9"/>
<comment type="subcellular location">
    <subcellularLocation>
        <location evidence="1">Cell membrane</location>
        <topology evidence="1">Multi-pass membrane protein</topology>
    </subcellularLocation>
</comment>
<keyword evidence="4 6" id="KW-1133">Transmembrane helix</keyword>
<evidence type="ECO:0000313" key="8">
    <source>
        <dbReference type="Proteomes" id="UP000033072"/>
    </source>
</evidence>
<evidence type="ECO:0000256" key="4">
    <source>
        <dbReference type="ARBA" id="ARBA00022989"/>
    </source>
</evidence>
<feature type="transmembrane region" description="Helical" evidence="6">
    <location>
        <begin position="145"/>
        <end position="166"/>
    </location>
</feature>
<evidence type="ECO:0000256" key="3">
    <source>
        <dbReference type="ARBA" id="ARBA00022692"/>
    </source>
</evidence>